<protein>
    <submittedName>
        <fullName evidence="1">Uncharacterized protein</fullName>
    </submittedName>
</protein>
<name>A0A0F9BVI6_9ZZZZ</name>
<dbReference type="EMBL" id="LAZR01036040">
    <property type="protein sequence ID" value="KKL25899.1"/>
    <property type="molecule type" value="Genomic_DNA"/>
</dbReference>
<evidence type="ECO:0000313" key="1">
    <source>
        <dbReference type="EMBL" id="KKL25899.1"/>
    </source>
</evidence>
<comment type="caution">
    <text evidence="1">The sequence shown here is derived from an EMBL/GenBank/DDBJ whole genome shotgun (WGS) entry which is preliminary data.</text>
</comment>
<dbReference type="AlphaFoldDB" id="A0A0F9BVI6"/>
<sequence length="279" mass="29932">MDHSKCKRLSASKRAFLVDHLGEARTKAIEDRACSWGKELLESGVGYKDINEISGSLANVYSALGGATSFAAADQFAAGEELDENVSTQKRTFDTIMRNILDQDAPLSKKLAQVKKAVADFADRVEDPPIGAKEIGDSVARTLKAYLSGKKTFPEASVRPNESDIPLMKLARQLGVTGKQVASKMLHNNDGTKTRRGVSSVHMYRMAVGSRAGQLRMLEAIGQAARGHKTAHLFPLFARIAVPHLFIPTAGGNKESDPGAAGYGAMLLNAIERGNVPQG</sequence>
<organism evidence="1">
    <name type="scientific">marine sediment metagenome</name>
    <dbReference type="NCBI Taxonomy" id="412755"/>
    <lineage>
        <taxon>unclassified sequences</taxon>
        <taxon>metagenomes</taxon>
        <taxon>ecological metagenomes</taxon>
    </lineage>
</organism>
<reference evidence="1" key="1">
    <citation type="journal article" date="2015" name="Nature">
        <title>Complex archaea that bridge the gap between prokaryotes and eukaryotes.</title>
        <authorList>
            <person name="Spang A."/>
            <person name="Saw J.H."/>
            <person name="Jorgensen S.L."/>
            <person name="Zaremba-Niedzwiedzka K."/>
            <person name="Martijn J."/>
            <person name="Lind A.E."/>
            <person name="van Eijk R."/>
            <person name="Schleper C."/>
            <person name="Guy L."/>
            <person name="Ettema T.J."/>
        </authorList>
    </citation>
    <scope>NUCLEOTIDE SEQUENCE</scope>
</reference>
<accession>A0A0F9BVI6</accession>
<gene>
    <name evidence="1" type="ORF">LCGC14_2400680</name>
</gene>
<proteinExistence type="predicted"/>